<accession>A0ABV6DS64</accession>
<feature type="transmembrane region" description="Helical" evidence="1">
    <location>
        <begin position="146"/>
        <end position="162"/>
    </location>
</feature>
<reference evidence="3 4" key="1">
    <citation type="submission" date="2024-09" db="EMBL/GenBank/DDBJ databases">
        <authorList>
            <person name="Sun Q."/>
            <person name="Mori K."/>
        </authorList>
    </citation>
    <scope>NUCLEOTIDE SEQUENCE [LARGE SCALE GENOMIC DNA]</scope>
    <source>
        <strain evidence="3 4">CCM 7759</strain>
    </source>
</reference>
<keyword evidence="1" id="KW-0472">Membrane</keyword>
<evidence type="ECO:0000256" key="1">
    <source>
        <dbReference type="SAM" id="Phobius"/>
    </source>
</evidence>
<feature type="transmembrane region" description="Helical" evidence="1">
    <location>
        <begin position="289"/>
        <end position="306"/>
    </location>
</feature>
<gene>
    <name evidence="3" type="ORF">ACFFK0_24175</name>
</gene>
<feature type="transmembrane region" description="Helical" evidence="1">
    <location>
        <begin position="37"/>
        <end position="61"/>
    </location>
</feature>
<dbReference type="EMBL" id="JBHLWN010000098">
    <property type="protein sequence ID" value="MFC0215495.1"/>
    <property type="molecule type" value="Genomic_DNA"/>
</dbReference>
<evidence type="ECO:0000259" key="2">
    <source>
        <dbReference type="Pfam" id="PF09925"/>
    </source>
</evidence>
<keyword evidence="1" id="KW-1133">Transmembrane helix</keyword>
<organism evidence="3 4">
    <name type="scientific">Paenibacillus chartarius</name>
    <dbReference type="NCBI Taxonomy" id="747481"/>
    <lineage>
        <taxon>Bacteria</taxon>
        <taxon>Bacillati</taxon>
        <taxon>Bacillota</taxon>
        <taxon>Bacilli</taxon>
        <taxon>Bacillales</taxon>
        <taxon>Paenibacillaceae</taxon>
        <taxon>Paenibacillus</taxon>
    </lineage>
</organism>
<feature type="domain" description="DUF2157" evidence="2">
    <location>
        <begin position="12"/>
        <end position="147"/>
    </location>
</feature>
<protein>
    <submittedName>
        <fullName evidence="3">DUF2157 domain-containing protein</fullName>
    </submittedName>
</protein>
<keyword evidence="1" id="KW-0812">Transmembrane</keyword>
<feature type="transmembrane region" description="Helical" evidence="1">
    <location>
        <begin position="386"/>
        <end position="403"/>
    </location>
</feature>
<feature type="transmembrane region" description="Helical" evidence="1">
    <location>
        <begin position="67"/>
        <end position="83"/>
    </location>
</feature>
<evidence type="ECO:0000313" key="3">
    <source>
        <dbReference type="EMBL" id="MFC0215495.1"/>
    </source>
</evidence>
<proteinExistence type="predicted"/>
<keyword evidence="4" id="KW-1185">Reference proteome</keyword>
<comment type="caution">
    <text evidence="3">The sequence shown here is derived from an EMBL/GenBank/DDBJ whole genome shotgun (WGS) entry which is preliminary data.</text>
</comment>
<dbReference type="Proteomes" id="UP001589776">
    <property type="component" value="Unassembled WGS sequence"/>
</dbReference>
<feature type="transmembrane region" description="Helical" evidence="1">
    <location>
        <begin position="216"/>
        <end position="234"/>
    </location>
</feature>
<feature type="transmembrane region" description="Helical" evidence="1">
    <location>
        <begin position="122"/>
        <end position="141"/>
    </location>
</feature>
<feature type="transmembrane region" description="Helical" evidence="1">
    <location>
        <begin position="193"/>
        <end position="210"/>
    </location>
</feature>
<name>A0ABV6DS64_9BACL</name>
<feature type="transmembrane region" description="Helical" evidence="1">
    <location>
        <begin position="168"/>
        <end position="186"/>
    </location>
</feature>
<evidence type="ECO:0000313" key="4">
    <source>
        <dbReference type="Proteomes" id="UP001589776"/>
    </source>
</evidence>
<feature type="transmembrane region" description="Helical" evidence="1">
    <location>
        <begin position="95"/>
        <end position="116"/>
    </location>
</feature>
<dbReference type="RefSeq" id="WP_377472945.1">
    <property type="nucleotide sequence ID" value="NZ_JBHLWN010000098.1"/>
</dbReference>
<dbReference type="InterPro" id="IPR018677">
    <property type="entry name" value="DUF2157"/>
</dbReference>
<feature type="transmembrane region" description="Helical" evidence="1">
    <location>
        <begin position="246"/>
        <end position="269"/>
    </location>
</feature>
<sequence length="422" mass="47489">MSRRFVETEGRRWIEHGIITPEQHEQIIQLYPERKRAIGFVPLFGSILVGLGILSFVAANWQGIPELLRLALMIAVMSGFYFTGHTQLAKGHDKLGVAFIALGLTAFGSGIILTAQMFHLEAYNAFSWIAWATAGLLLTYLYNSRFLYAISALLYGIAQFYSSTSFHQFSYAALFLSMVGLGYFAWSRRDRLPVWLFGVLAVAQSIMLIGVRDWKFIWVFVPAAVLYTLGDLLGGSESNRQGVRRLGGAFYPLQTVALIAAFLFDWFIVVFADPDSYRADTIHDLLPDALPFLIPMAVLLALSLLAKARSGRAVTAADWLLFPVLMYFTAAADAIYMIILFVFSLYQLWLGYHEESRLRVNLATVLFLISTMTAYGKLTWDFMDKSLFFIIGGALLLAISWVLNRRKRDFFRKPKGGADHVD</sequence>
<dbReference type="Pfam" id="PF09925">
    <property type="entry name" value="DUF2157"/>
    <property type="match status" value="1"/>
</dbReference>